<gene>
    <name evidence="3" type="ORF">C1637_20525</name>
    <name evidence="2" type="ORF">EG342_12635</name>
</gene>
<organism evidence="3 4">
    <name type="scientific">Chryseobacterium lactis</name>
    <dbReference type="NCBI Taxonomy" id="1241981"/>
    <lineage>
        <taxon>Bacteria</taxon>
        <taxon>Pseudomonadati</taxon>
        <taxon>Bacteroidota</taxon>
        <taxon>Flavobacteriia</taxon>
        <taxon>Flavobacteriales</taxon>
        <taxon>Weeksellaceae</taxon>
        <taxon>Chryseobacterium group</taxon>
        <taxon>Chryseobacterium</taxon>
    </lineage>
</organism>
<reference evidence="3 4" key="1">
    <citation type="submission" date="2018-01" db="EMBL/GenBank/DDBJ databases">
        <title>Draft genome sequences of Chryseobacterium lactis NCTC11390, Chryseobacterium oncorhynchi 701B-08, and Chryseobacterium viscerum 687B-08.</title>
        <authorList>
            <person name="Jeong J.-J."/>
            <person name="Lee Y.J."/>
            <person name="Park B."/>
            <person name="Choi I.-G."/>
            <person name="Kim K.D."/>
        </authorList>
    </citation>
    <scope>NUCLEOTIDE SEQUENCE [LARGE SCALE GENOMIC DNA]</scope>
    <source>
        <strain evidence="3 4">NCTC11390</strain>
    </source>
</reference>
<feature type="signal peptide" evidence="1">
    <location>
        <begin position="1"/>
        <end position="25"/>
    </location>
</feature>
<dbReference type="EMBL" id="PPEH01000010">
    <property type="protein sequence ID" value="PNW11806.1"/>
    <property type="molecule type" value="Genomic_DNA"/>
</dbReference>
<dbReference type="OrthoDB" id="1121756at2"/>
<evidence type="ECO:0000313" key="3">
    <source>
        <dbReference type="EMBL" id="PNW11806.1"/>
    </source>
</evidence>
<keyword evidence="5" id="KW-1185">Reference proteome</keyword>
<keyword evidence="1" id="KW-0732">Signal</keyword>
<dbReference type="PROSITE" id="PS51257">
    <property type="entry name" value="PROKAR_LIPOPROTEIN"/>
    <property type="match status" value="1"/>
</dbReference>
<accession>A0A3G6RLW6</accession>
<sequence length="163" mass="17920">MKKLLLAGMLGTSLFAVSCSSVNNAATSQNQKADFLKMKGDWQIVSIDYDKGFKIKPFDEGADAQCFVGSHWRLIPNNWTGAYTLNGGGSCPAITQPIKFEVKGGNTFMFKKVMQGTKAKQNIAGYTLTLINQAQDQFSLQQDVPFEGGNVKVVYNFERTGMK</sequence>
<evidence type="ECO:0000313" key="5">
    <source>
        <dbReference type="Proteomes" id="UP000279972"/>
    </source>
</evidence>
<evidence type="ECO:0000313" key="2">
    <source>
        <dbReference type="EMBL" id="AZA82672.1"/>
    </source>
</evidence>
<protein>
    <submittedName>
        <fullName evidence="3">Uncharacterized protein</fullName>
    </submittedName>
</protein>
<dbReference type="KEGG" id="clac:EG342_12635"/>
<dbReference type="Proteomes" id="UP000279972">
    <property type="component" value="Chromosome"/>
</dbReference>
<dbReference type="Proteomes" id="UP000236262">
    <property type="component" value="Unassembled WGS sequence"/>
</dbReference>
<name>A0A3G6RLW6_CHRLC</name>
<dbReference type="AlphaFoldDB" id="A0A3G6RLW6"/>
<dbReference type="EMBL" id="CP033924">
    <property type="protein sequence ID" value="AZA82672.1"/>
    <property type="molecule type" value="Genomic_DNA"/>
</dbReference>
<evidence type="ECO:0000256" key="1">
    <source>
        <dbReference type="SAM" id="SignalP"/>
    </source>
</evidence>
<evidence type="ECO:0000313" key="4">
    <source>
        <dbReference type="Proteomes" id="UP000236262"/>
    </source>
</evidence>
<dbReference type="RefSeq" id="WP_103293528.1">
    <property type="nucleotide sequence ID" value="NZ_CP033924.1"/>
</dbReference>
<proteinExistence type="predicted"/>
<feature type="chain" id="PRO_5044593849" evidence="1">
    <location>
        <begin position="26"/>
        <end position="163"/>
    </location>
</feature>
<reference evidence="2 5" key="2">
    <citation type="submission" date="2018-11" db="EMBL/GenBank/DDBJ databases">
        <title>Proposal to divide the Flavobacteriaceae and reorganize its genera based on Amino Acid Identity values calculated from whole genome sequences.</title>
        <authorList>
            <person name="Nicholson A.C."/>
            <person name="Gulvik C.A."/>
            <person name="Whitney A.M."/>
            <person name="Humrighouse B.W."/>
            <person name="Bell M."/>
            <person name="Holmes B."/>
            <person name="Steigerwalt A.G."/>
            <person name="Villarma A."/>
            <person name="Sheth M."/>
            <person name="Batra D."/>
            <person name="Pryor J."/>
            <person name="Bernardet J.-F."/>
            <person name="Hugo C."/>
            <person name="Kampfer P."/>
            <person name="Newman J."/>
            <person name="McQuiston J.R."/>
        </authorList>
    </citation>
    <scope>NUCLEOTIDE SEQUENCE [LARGE SCALE GENOMIC DNA]</scope>
    <source>
        <strain evidence="2 5">KC_1864</strain>
    </source>
</reference>